<feature type="compositionally biased region" description="Low complexity" evidence="1">
    <location>
        <begin position="124"/>
        <end position="145"/>
    </location>
</feature>
<accession>A0AAW0G7U4</accession>
<feature type="compositionally biased region" description="Acidic residues" evidence="1">
    <location>
        <begin position="34"/>
        <end position="43"/>
    </location>
</feature>
<protein>
    <submittedName>
        <fullName evidence="2">Uncharacterized protein</fullName>
    </submittedName>
</protein>
<reference evidence="2 3" key="1">
    <citation type="submission" date="2022-09" db="EMBL/GenBank/DDBJ databases">
        <authorList>
            <person name="Palmer J.M."/>
        </authorList>
    </citation>
    <scope>NUCLEOTIDE SEQUENCE [LARGE SCALE GENOMIC DNA]</scope>
    <source>
        <strain evidence="2 3">DSM 7382</strain>
    </source>
</reference>
<proteinExistence type="predicted"/>
<feature type="compositionally biased region" description="Polar residues" evidence="1">
    <location>
        <begin position="64"/>
        <end position="84"/>
    </location>
</feature>
<sequence>MTDVKKQQHTKRSFPPNSKHIHPHPHLDSPAYDASEEDNDPLTDDAASAVSVHISSSRNRDKTGSVNASSNARNALQTGASRPSQARHALASSLVSSDDGVDSPTYDGDIESSTTAAGPHLDPTYRTTTSSSHHYAASIASTLSPSTPPSTLPHVKSVQRPTPAHPSLPTEPAPAMPIPLHSAKASDLVQVVNPNNPSELIASYPLDPLAATLLAPNTPNTFNPANLTPEDIQAHFREQIDGEGIAVGVGEERTFYKINEPAKGRPGQDLCRWRLRFVPLWTRLTTSTSEISIPKYLCSPCWSFNTNPCVTAPRFIRLFAFFPPPCTIAAVFCIFHLLSTIHPTRSPSPTPTSVTTIHHVSWFFDANAGHSWRLPSRGCQLGFAMCPT</sequence>
<feature type="compositionally biased region" description="Pro residues" evidence="1">
    <location>
        <begin position="163"/>
        <end position="174"/>
    </location>
</feature>
<dbReference type="EMBL" id="JASBNA010000010">
    <property type="protein sequence ID" value="KAK7688492.1"/>
    <property type="molecule type" value="Genomic_DNA"/>
</dbReference>
<feature type="compositionally biased region" description="Low complexity" evidence="1">
    <location>
        <begin position="46"/>
        <end position="57"/>
    </location>
</feature>
<feature type="region of interest" description="Disordered" evidence="1">
    <location>
        <begin position="1"/>
        <end position="174"/>
    </location>
</feature>
<gene>
    <name evidence="2" type="ORF">QCA50_008030</name>
</gene>
<dbReference type="AlphaFoldDB" id="A0AAW0G7U4"/>
<keyword evidence="3" id="KW-1185">Reference proteome</keyword>
<evidence type="ECO:0000313" key="3">
    <source>
        <dbReference type="Proteomes" id="UP001385951"/>
    </source>
</evidence>
<evidence type="ECO:0000256" key="1">
    <source>
        <dbReference type="SAM" id="MobiDB-lite"/>
    </source>
</evidence>
<feature type="compositionally biased region" description="Low complexity" evidence="1">
    <location>
        <begin position="89"/>
        <end position="98"/>
    </location>
</feature>
<evidence type="ECO:0000313" key="2">
    <source>
        <dbReference type="EMBL" id="KAK7688492.1"/>
    </source>
</evidence>
<comment type="caution">
    <text evidence="2">The sequence shown here is derived from an EMBL/GenBank/DDBJ whole genome shotgun (WGS) entry which is preliminary data.</text>
</comment>
<name>A0AAW0G7U4_9APHY</name>
<dbReference type="Proteomes" id="UP001385951">
    <property type="component" value="Unassembled WGS sequence"/>
</dbReference>
<organism evidence="2 3">
    <name type="scientific">Cerrena zonata</name>
    <dbReference type="NCBI Taxonomy" id="2478898"/>
    <lineage>
        <taxon>Eukaryota</taxon>
        <taxon>Fungi</taxon>
        <taxon>Dikarya</taxon>
        <taxon>Basidiomycota</taxon>
        <taxon>Agaricomycotina</taxon>
        <taxon>Agaricomycetes</taxon>
        <taxon>Polyporales</taxon>
        <taxon>Cerrenaceae</taxon>
        <taxon>Cerrena</taxon>
    </lineage>
</organism>